<evidence type="ECO:0000313" key="2">
    <source>
        <dbReference type="EMBL" id="KAA5536542.1"/>
    </source>
</evidence>
<organism evidence="2 3">
    <name type="scientific">Taibaiella lutea</name>
    <dbReference type="NCBI Taxonomy" id="2608001"/>
    <lineage>
        <taxon>Bacteria</taxon>
        <taxon>Pseudomonadati</taxon>
        <taxon>Bacteroidota</taxon>
        <taxon>Chitinophagia</taxon>
        <taxon>Chitinophagales</taxon>
        <taxon>Chitinophagaceae</taxon>
        <taxon>Taibaiella</taxon>
    </lineage>
</organism>
<gene>
    <name evidence="2" type="ORF">F0919_02420</name>
</gene>
<keyword evidence="1" id="KW-0732">Signal</keyword>
<dbReference type="AlphaFoldDB" id="A0A5M6CRH1"/>
<dbReference type="EMBL" id="VWSH01000001">
    <property type="protein sequence ID" value="KAA5536542.1"/>
    <property type="molecule type" value="Genomic_DNA"/>
</dbReference>
<evidence type="ECO:0000313" key="3">
    <source>
        <dbReference type="Proteomes" id="UP000323632"/>
    </source>
</evidence>
<feature type="signal peptide" evidence="1">
    <location>
        <begin position="1"/>
        <end position="20"/>
    </location>
</feature>
<keyword evidence="3" id="KW-1185">Reference proteome</keyword>
<dbReference type="RefSeq" id="WP_150031119.1">
    <property type="nucleotide sequence ID" value="NZ_VWSH01000001.1"/>
</dbReference>
<accession>A0A5M6CRH1</accession>
<sequence>MKRKLCFIIGLILTFVMCRAQTMYRIEDNTILVKYKLDSVNTDSLKITAQLTNKSSNAIWVSKTDLFGPQIENKSLYLNISFDINRYSPMDLVPFELKKLTSQDSIVFSRVLPLEKYEDIYIAISYLTDYSYKKVLQIKKKPSNISLNDYFRFMNFLSTNINPSE</sequence>
<comment type="caution">
    <text evidence="2">The sequence shown here is derived from an EMBL/GenBank/DDBJ whole genome shotgun (WGS) entry which is preliminary data.</text>
</comment>
<proteinExistence type="predicted"/>
<dbReference type="Proteomes" id="UP000323632">
    <property type="component" value="Unassembled WGS sequence"/>
</dbReference>
<evidence type="ECO:0000256" key="1">
    <source>
        <dbReference type="SAM" id="SignalP"/>
    </source>
</evidence>
<reference evidence="2 3" key="1">
    <citation type="submission" date="2019-09" db="EMBL/GenBank/DDBJ databases">
        <title>Genome sequence and assembly of Taibaiella sp.</title>
        <authorList>
            <person name="Chhetri G."/>
        </authorList>
    </citation>
    <scope>NUCLEOTIDE SEQUENCE [LARGE SCALE GENOMIC DNA]</scope>
    <source>
        <strain evidence="2 3">KVB11</strain>
    </source>
</reference>
<protein>
    <submittedName>
        <fullName evidence="2">Uncharacterized protein</fullName>
    </submittedName>
</protein>
<name>A0A5M6CRH1_9BACT</name>
<feature type="chain" id="PRO_5024367723" evidence="1">
    <location>
        <begin position="21"/>
        <end position="165"/>
    </location>
</feature>